<dbReference type="InterPro" id="IPR014646">
    <property type="entry name" value="Rfa2/RPA32"/>
</dbReference>
<evidence type="ECO:0000256" key="3">
    <source>
        <dbReference type="ARBA" id="ARBA00022705"/>
    </source>
</evidence>
<feature type="domain" description="Replication protein A C-terminal" evidence="11">
    <location>
        <begin position="165"/>
        <end position="268"/>
    </location>
</feature>
<dbReference type="GO" id="GO:0006289">
    <property type="term" value="P:nucleotide-excision repair"/>
    <property type="evidence" value="ECO:0007669"/>
    <property type="project" value="TreeGrafter"/>
</dbReference>
<dbReference type="GO" id="GO:0005662">
    <property type="term" value="C:DNA replication factor A complex"/>
    <property type="evidence" value="ECO:0007669"/>
    <property type="project" value="TreeGrafter"/>
</dbReference>
<reference evidence="12 13" key="1">
    <citation type="submission" date="2021-09" db="EMBL/GenBank/DDBJ databases">
        <title>Genomic insights and catalytic innovation underlie evolution of tropane alkaloids biosynthesis.</title>
        <authorList>
            <person name="Wang Y.-J."/>
            <person name="Tian T."/>
            <person name="Huang J.-P."/>
            <person name="Huang S.-X."/>
        </authorList>
    </citation>
    <scope>NUCLEOTIDE SEQUENCE [LARGE SCALE GENOMIC DNA]</scope>
    <source>
        <strain evidence="12">KIB-2018</strain>
        <tissue evidence="12">Leaf</tissue>
    </source>
</reference>
<keyword evidence="8" id="KW-0539">Nucleus</keyword>
<evidence type="ECO:0000256" key="6">
    <source>
        <dbReference type="ARBA" id="ARBA00023172"/>
    </source>
</evidence>
<dbReference type="Gene3D" id="1.10.10.10">
    <property type="entry name" value="Winged helix-like DNA-binding domain superfamily/Winged helix DNA-binding domain"/>
    <property type="match status" value="1"/>
</dbReference>
<evidence type="ECO:0000256" key="4">
    <source>
        <dbReference type="ARBA" id="ARBA00022763"/>
    </source>
</evidence>
<evidence type="ECO:0000256" key="5">
    <source>
        <dbReference type="ARBA" id="ARBA00023125"/>
    </source>
</evidence>
<dbReference type="GO" id="GO:0003697">
    <property type="term" value="F:single-stranded DNA binding"/>
    <property type="evidence" value="ECO:0007669"/>
    <property type="project" value="TreeGrafter"/>
</dbReference>
<comment type="subcellular location">
    <subcellularLocation>
        <location evidence="1">Nucleus</location>
    </subcellularLocation>
</comment>
<sequence length="276" mass="30544">MYGGGNDFDGSAAAFMGGGFMPSQTTHTPDPSSFSTSRNREARCLLPLTVKQIRELASNDESNFVIDGVEVNNVTILGRVCQKEDKTSEYTFIVDDGTGQIECTKWIQESLDVDELGGILIGVYVRVHGQLRGLQGRRFINVFSIRSITDFNEMTSHFIDCIYVHFYNTRLRGHPSQAQVTNSAMGSTLKGYQASPQNQFSAHFSTDGLSNAGQVILNLLQQPAYLANEDGVHRNVIAQQLNIPMNKLMEELQSLVDNGFVYSTIDDDHFKSTVNA</sequence>
<comment type="caution">
    <text evidence="12">The sequence shown here is derived from an EMBL/GenBank/DDBJ whole genome shotgun (WGS) entry which is preliminary data.</text>
</comment>
<gene>
    <name evidence="12" type="ORF">K2173_017544</name>
</gene>
<dbReference type="Pfam" id="PF08784">
    <property type="entry name" value="RPA_C"/>
    <property type="match status" value="1"/>
</dbReference>
<evidence type="ECO:0000313" key="13">
    <source>
        <dbReference type="Proteomes" id="UP001159364"/>
    </source>
</evidence>
<evidence type="ECO:0000256" key="1">
    <source>
        <dbReference type="ARBA" id="ARBA00004123"/>
    </source>
</evidence>
<protein>
    <recommendedName>
        <fullName evidence="11">Replication protein A C-terminal domain-containing protein</fullName>
    </recommendedName>
</protein>
<dbReference type="InterPro" id="IPR014892">
    <property type="entry name" value="RPA_C"/>
</dbReference>
<dbReference type="InterPro" id="IPR036388">
    <property type="entry name" value="WH-like_DNA-bd_sf"/>
</dbReference>
<dbReference type="Gene3D" id="2.40.50.140">
    <property type="entry name" value="Nucleic acid-binding proteins"/>
    <property type="match status" value="1"/>
</dbReference>
<dbReference type="GO" id="GO:0035861">
    <property type="term" value="C:site of double-strand break"/>
    <property type="evidence" value="ECO:0007669"/>
    <property type="project" value="TreeGrafter"/>
</dbReference>
<feature type="region of interest" description="Disordered" evidence="10">
    <location>
        <begin position="19"/>
        <end position="38"/>
    </location>
</feature>
<comment type="function">
    <text evidence="9">Component of the replication protein A complex (RPA) required for DNA recombination, repair and replication. The activity of RPA is mediated by single-stranded DNA binding and protein interactions. Required fo cell division in meristems. Involved in the maintenance of transcriptional epigenetic gene silencing (TGS) at specific loci (including some transposons) by regulating histone H3 acetylation, 'Lys-4' and 'Lys-9' methylation.</text>
</comment>
<evidence type="ECO:0000259" key="11">
    <source>
        <dbReference type="Pfam" id="PF08784"/>
    </source>
</evidence>
<keyword evidence="5" id="KW-0238">DNA-binding</keyword>
<accession>A0AAV8TKU7</accession>
<proteinExistence type="inferred from homology"/>
<keyword evidence="6" id="KW-0233">DNA recombination</keyword>
<keyword evidence="7" id="KW-0234">DNA repair</keyword>
<keyword evidence="4" id="KW-0227">DNA damage</keyword>
<dbReference type="AlphaFoldDB" id="A0AAV8TKU7"/>
<dbReference type="EMBL" id="JAIWQS010000004">
    <property type="protein sequence ID" value="KAJ8767500.1"/>
    <property type="molecule type" value="Genomic_DNA"/>
</dbReference>
<dbReference type="PIRSF" id="PIRSF036949">
    <property type="entry name" value="RPA32"/>
    <property type="match status" value="1"/>
</dbReference>
<organism evidence="12 13">
    <name type="scientific">Erythroxylum novogranatense</name>
    <dbReference type="NCBI Taxonomy" id="1862640"/>
    <lineage>
        <taxon>Eukaryota</taxon>
        <taxon>Viridiplantae</taxon>
        <taxon>Streptophyta</taxon>
        <taxon>Embryophyta</taxon>
        <taxon>Tracheophyta</taxon>
        <taxon>Spermatophyta</taxon>
        <taxon>Magnoliopsida</taxon>
        <taxon>eudicotyledons</taxon>
        <taxon>Gunneridae</taxon>
        <taxon>Pentapetalae</taxon>
        <taxon>rosids</taxon>
        <taxon>fabids</taxon>
        <taxon>Malpighiales</taxon>
        <taxon>Erythroxylaceae</taxon>
        <taxon>Erythroxylum</taxon>
    </lineage>
</organism>
<dbReference type="Proteomes" id="UP001159364">
    <property type="component" value="Linkage Group LG04"/>
</dbReference>
<dbReference type="InterPro" id="IPR040260">
    <property type="entry name" value="RFA2-like"/>
</dbReference>
<dbReference type="PANTHER" id="PTHR13989">
    <property type="entry name" value="REPLICATION PROTEIN A-RELATED"/>
    <property type="match status" value="1"/>
</dbReference>
<dbReference type="SUPFAM" id="SSF50249">
    <property type="entry name" value="Nucleic acid-binding proteins"/>
    <property type="match status" value="1"/>
</dbReference>
<dbReference type="FunFam" id="2.40.50.140:FF:000184">
    <property type="entry name" value="replication protein A 32 kDa subunit A-like"/>
    <property type="match status" value="1"/>
</dbReference>
<dbReference type="CDD" id="cd04478">
    <property type="entry name" value="RPA2_DBD_D"/>
    <property type="match status" value="1"/>
</dbReference>
<dbReference type="InterPro" id="IPR036390">
    <property type="entry name" value="WH_DNA-bd_sf"/>
</dbReference>
<dbReference type="GO" id="GO:0000724">
    <property type="term" value="P:double-strand break repair via homologous recombination"/>
    <property type="evidence" value="ECO:0007669"/>
    <property type="project" value="TreeGrafter"/>
</dbReference>
<dbReference type="InterPro" id="IPR012340">
    <property type="entry name" value="NA-bd_OB-fold"/>
</dbReference>
<evidence type="ECO:0000256" key="8">
    <source>
        <dbReference type="ARBA" id="ARBA00023242"/>
    </source>
</evidence>
<dbReference type="GO" id="GO:0000781">
    <property type="term" value="C:chromosome, telomeric region"/>
    <property type="evidence" value="ECO:0007669"/>
    <property type="project" value="TreeGrafter"/>
</dbReference>
<comment type="similarity">
    <text evidence="2">Belongs to the replication factor A protein 2 family.</text>
</comment>
<keyword evidence="3" id="KW-0235">DNA replication</keyword>
<dbReference type="SUPFAM" id="SSF46785">
    <property type="entry name" value="Winged helix' DNA-binding domain"/>
    <property type="match status" value="1"/>
</dbReference>
<name>A0AAV8TKU7_9ROSI</name>
<dbReference type="FunFam" id="1.10.10.10:FF:000168">
    <property type="entry name" value="Replication protein A 32 kDa subunit"/>
    <property type="match status" value="1"/>
</dbReference>
<evidence type="ECO:0000313" key="12">
    <source>
        <dbReference type="EMBL" id="KAJ8767500.1"/>
    </source>
</evidence>
<dbReference type="GO" id="GO:0006260">
    <property type="term" value="P:DNA replication"/>
    <property type="evidence" value="ECO:0007669"/>
    <property type="project" value="UniProtKB-KW"/>
</dbReference>
<evidence type="ECO:0000256" key="10">
    <source>
        <dbReference type="SAM" id="MobiDB-lite"/>
    </source>
</evidence>
<keyword evidence="13" id="KW-1185">Reference proteome</keyword>
<feature type="compositionally biased region" description="Polar residues" evidence="10">
    <location>
        <begin position="22"/>
        <end position="37"/>
    </location>
</feature>
<dbReference type="PANTHER" id="PTHR13989:SF16">
    <property type="entry name" value="REPLICATION PROTEIN A2"/>
    <property type="match status" value="1"/>
</dbReference>
<evidence type="ECO:0000256" key="9">
    <source>
        <dbReference type="ARBA" id="ARBA00057177"/>
    </source>
</evidence>
<evidence type="ECO:0000256" key="7">
    <source>
        <dbReference type="ARBA" id="ARBA00023204"/>
    </source>
</evidence>
<evidence type="ECO:0000256" key="2">
    <source>
        <dbReference type="ARBA" id="ARBA00007815"/>
    </source>
</evidence>